<dbReference type="Proteomes" id="UP000616547">
    <property type="component" value="Unassembled WGS sequence"/>
</dbReference>
<comment type="caution">
    <text evidence="2">The sequence shown here is derived from an EMBL/GenBank/DDBJ whole genome shotgun (WGS) entry which is preliminary data.</text>
</comment>
<sequence>MLPLISVVVPVYNVEKYLTQCVESLVAQSYKNIEILLIDDGSRDGSGMLCDQFAKKYSNVAAYHKNNTGLGLTRNYGLERIKGDYVTFVDSDDYLAPDAVQQLVDGLKHGENDTVIGGFTKITDKGEKIYVESYPKEDFNDEECYSKVFCKMLGSSPKEHDSIKASVWNVLYSTSLIKRNHISFVSERQYISEDIVWDSDYFKYSTNTEIIDSTSYYYRSNPTSLSKTYRPDRFEKCVVFFEYMTNKMVYTKICDEARLRLTKNLFINVRSCFALEKGRSFHEIKQSIRKICSNLVLQEAIKAYPVSQLGISQKVFIHMVKNKCVTILAVLSKYGLLE</sequence>
<dbReference type="CDD" id="cd00761">
    <property type="entry name" value="Glyco_tranf_GTA_type"/>
    <property type="match status" value="1"/>
</dbReference>
<feature type="domain" description="Glycosyltransferase 2-like" evidence="1">
    <location>
        <begin position="6"/>
        <end position="132"/>
    </location>
</feature>
<dbReference type="InterPro" id="IPR029044">
    <property type="entry name" value="Nucleotide-diphossugar_trans"/>
</dbReference>
<dbReference type="Gene3D" id="3.90.550.10">
    <property type="entry name" value="Spore Coat Polysaccharide Biosynthesis Protein SpsA, Chain A"/>
    <property type="match status" value="1"/>
</dbReference>
<dbReference type="SUPFAM" id="SSF53448">
    <property type="entry name" value="Nucleotide-diphospho-sugar transferases"/>
    <property type="match status" value="1"/>
</dbReference>
<name>A0ABQ3W6E6_9LACO</name>
<proteinExistence type="predicted"/>
<dbReference type="PANTHER" id="PTHR22916">
    <property type="entry name" value="GLYCOSYLTRANSFERASE"/>
    <property type="match status" value="1"/>
</dbReference>
<evidence type="ECO:0000313" key="2">
    <source>
        <dbReference type="EMBL" id="GHW02123.1"/>
    </source>
</evidence>
<keyword evidence="3" id="KW-1185">Reference proteome</keyword>
<accession>A0ABQ3W6E6</accession>
<reference evidence="3" key="1">
    <citation type="submission" date="2021-01" db="EMBL/GenBank/DDBJ databases">
        <title>Draft genome sequence of Nasalis larvatus strain YZ03.</title>
        <authorList>
            <person name="Suzuki-Hashido N."/>
            <person name="Tsuchida S."/>
            <person name="Hayakawa T."/>
        </authorList>
    </citation>
    <scope>NUCLEOTIDE SEQUENCE [LARGE SCALE GENOMIC DNA]</scope>
    <source>
        <strain evidence="3">YZ03</strain>
    </source>
</reference>
<dbReference type="EMBL" id="BOCI01000495">
    <property type="protein sequence ID" value="GHW02123.1"/>
    <property type="molecule type" value="Genomic_DNA"/>
</dbReference>
<protein>
    <recommendedName>
        <fullName evidence="1">Glycosyltransferase 2-like domain-containing protein</fullName>
    </recommendedName>
</protein>
<dbReference type="InterPro" id="IPR001173">
    <property type="entry name" value="Glyco_trans_2-like"/>
</dbReference>
<evidence type="ECO:0000259" key="1">
    <source>
        <dbReference type="Pfam" id="PF00535"/>
    </source>
</evidence>
<gene>
    <name evidence="2" type="ORF">lacNasYZ03_18100</name>
</gene>
<dbReference type="Pfam" id="PF00535">
    <property type="entry name" value="Glycos_transf_2"/>
    <property type="match status" value="1"/>
</dbReference>
<organism evidence="2 3">
    <name type="scientific">Lactobacillus nasalidis</name>
    <dbReference type="NCBI Taxonomy" id="2797258"/>
    <lineage>
        <taxon>Bacteria</taxon>
        <taxon>Bacillati</taxon>
        <taxon>Bacillota</taxon>
        <taxon>Bacilli</taxon>
        <taxon>Lactobacillales</taxon>
        <taxon>Lactobacillaceae</taxon>
        <taxon>Lactobacillus</taxon>
    </lineage>
</organism>
<dbReference type="PANTHER" id="PTHR22916:SF3">
    <property type="entry name" value="UDP-GLCNAC:BETAGAL BETA-1,3-N-ACETYLGLUCOSAMINYLTRANSFERASE-LIKE PROTEIN 1"/>
    <property type="match status" value="1"/>
</dbReference>
<dbReference type="RefSeq" id="WP_201331383.1">
    <property type="nucleotide sequence ID" value="NZ_BOCG01000507.1"/>
</dbReference>
<evidence type="ECO:0000313" key="3">
    <source>
        <dbReference type="Proteomes" id="UP000616547"/>
    </source>
</evidence>